<reference evidence="1" key="1">
    <citation type="journal article" date="2020" name="Cell">
        <title>Large-Scale Comparative Analyses of Tick Genomes Elucidate Their Genetic Diversity and Vector Capacities.</title>
        <authorList>
            <consortium name="Tick Genome and Microbiome Consortium (TIGMIC)"/>
            <person name="Jia N."/>
            <person name="Wang J."/>
            <person name="Shi W."/>
            <person name="Du L."/>
            <person name="Sun Y."/>
            <person name="Zhan W."/>
            <person name="Jiang J.F."/>
            <person name="Wang Q."/>
            <person name="Zhang B."/>
            <person name="Ji P."/>
            <person name="Bell-Sakyi L."/>
            <person name="Cui X.M."/>
            <person name="Yuan T.T."/>
            <person name="Jiang B.G."/>
            <person name="Yang W.F."/>
            <person name="Lam T.T."/>
            <person name="Chang Q.C."/>
            <person name="Ding S.J."/>
            <person name="Wang X.J."/>
            <person name="Zhu J.G."/>
            <person name="Ruan X.D."/>
            <person name="Zhao L."/>
            <person name="Wei J.T."/>
            <person name="Ye R.Z."/>
            <person name="Que T.C."/>
            <person name="Du C.H."/>
            <person name="Zhou Y.H."/>
            <person name="Cheng J.X."/>
            <person name="Dai P.F."/>
            <person name="Guo W.B."/>
            <person name="Han X.H."/>
            <person name="Huang E.J."/>
            <person name="Li L.F."/>
            <person name="Wei W."/>
            <person name="Gao Y.C."/>
            <person name="Liu J.Z."/>
            <person name="Shao H.Z."/>
            <person name="Wang X."/>
            <person name="Wang C.C."/>
            <person name="Yang T.C."/>
            <person name="Huo Q.B."/>
            <person name="Li W."/>
            <person name="Chen H.Y."/>
            <person name="Chen S.E."/>
            <person name="Zhou L.G."/>
            <person name="Ni X.B."/>
            <person name="Tian J.H."/>
            <person name="Sheng Y."/>
            <person name="Liu T."/>
            <person name="Pan Y.S."/>
            <person name="Xia L.Y."/>
            <person name="Li J."/>
            <person name="Zhao F."/>
            <person name="Cao W.C."/>
        </authorList>
    </citation>
    <scope>NUCLEOTIDE SEQUENCE</scope>
    <source>
        <strain evidence="1">Rsan-2018</strain>
    </source>
</reference>
<protein>
    <submittedName>
        <fullName evidence="1">Uncharacterized protein</fullName>
    </submittedName>
</protein>
<accession>A0A9D4PYV6</accession>
<comment type="caution">
    <text evidence="1">The sequence shown here is derived from an EMBL/GenBank/DDBJ whole genome shotgun (WGS) entry which is preliminary data.</text>
</comment>
<organism evidence="1 2">
    <name type="scientific">Rhipicephalus sanguineus</name>
    <name type="common">Brown dog tick</name>
    <name type="synonym">Ixodes sanguineus</name>
    <dbReference type="NCBI Taxonomy" id="34632"/>
    <lineage>
        <taxon>Eukaryota</taxon>
        <taxon>Metazoa</taxon>
        <taxon>Ecdysozoa</taxon>
        <taxon>Arthropoda</taxon>
        <taxon>Chelicerata</taxon>
        <taxon>Arachnida</taxon>
        <taxon>Acari</taxon>
        <taxon>Parasitiformes</taxon>
        <taxon>Ixodida</taxon>
        <taxon>Ixodoidea</taxon>
        <taxon>Ixodidae</taxon>
        <taxon>Rhipicephalinae</taxon>
        <taxon>Rhipicephalus</taxon>
        <taxon>Rhipicephalus</taxon>
    </lineage>
</organism>
<reference evidence="1" key="2">
    <citation type="submission" date="2021-09" db="EMBL/GenBank/DDBJ databases">
        <authorList>
            <person name="Jia N."/>
            <person name="Wang J."/>
            <person name="Shi W."/>
            <person name="Du L."/>
            <person name="Sun Y."/>
            <person name="Zhan W."/>
            <person name="Jiang J."/>
            <person name="Wang Q."/>
            <person name="Zhang B."/>
            <person name="Ji P."/>
            <person name="Sakyi L.B."/>
            <person name="Cui X."/>
            <person name="Yuan T."/>
            <person name="Jiang B."/>
            <person name="Yang W."/>
            <person name="Lam T.T.-Y."/>
            <person name="Chang Q."/>
            <person name="Ding S."/>
            <person name="Wang X."/>
            <person name="Zhu J."/>
            <person name="Ruan X."/>
            <person name="Zhao L."/>
            <person name="Wei J."/>
            <person name="Que T."/>
            <person name="Du C."/>
            <person name="Cheng J."/>
            <person name="Dai P."/>
            <person name="Han X."/>
            <person name="Huang E."/>
            <person name="Gao Y."/>
            <person name="Liu J."/>
            <person name="Shao H."/>
            <person name="Ye R."/>
            <person name="Li L."/>
            <person name="Wei W."/>
            <person name="Wang X."/>
            <person name="Wang C."/>
            <person name="Huo Q."/>
            <person name="Li W."/>
            <person name="Guo W."/>
            <person name="Chen H."/>
            <person name="Chen S."/>
            <person name="Zhou L."/>
            <person name="Zhou L."/>
            <person name="Ni X."/>
            <person name="Tian J."/>
            <person name="Zhou Y."/>
            <person name="Sheng Y."/>
            <person name="Liu T."/>
            <person name="Pan Y."/>
            <person name="Xia L."/>
            <person name="Li J."/>
            <person name="Zhao F."/>
            <person name="Cao W."/>
        </authorList>
    </citation>
    <scope>NUCLEOTIDE SEQUENCE</scope>
    <source>
        <strain evidence="1">Rsan-2018</strain>
        <tissue evidence="1">Larvae</tissue>
    </source>
</reference>
<evidence type="ECO:0000313" key="1">
    <source>
        <dbReference type="EMBL" id="KAH7961324.1"/>
    </source>
</evidence>
<proteinExistence type="predicted"/>
<sequence>MSPVEAMRLHKSELLAQGGGIALLANAAFNPMPSRVYCWHRLWRDAKLAKILGPLEETTKKVDKEQVIIANCTVMFGKPARFMPICACLRCDTSMAAGQV</sequence>
<dbReference type="AlphaFoldDB" id="A0A9D4PYV6"/>
<name>A0A9D4PYV6_RHISA</name>
<dbReference type="Proteomes" id="UP000821837">
    <property type="component" value="Chromosome 3"/>
</dbReference>
<keyword evidence="2" id="KW-1185">Reference proteome</keyword>
<gene>
    <name evidence="1" type="ORF">HPB52_007680</name>
</gene>
<dbReference type="EMBL" id="JABSTV010001249">
    <property type="protein sequence ID" value="KAH7961324.1"/>
    <property type="molecule type" value="Genomic_DNA"/>
</dbReference>
<evidence type="ECO:0000313" key="2">
    <source>
        <dbReference type="Proteomes" id="UP000821837"/>
    </source>
</evidence>